<dbReference type="SUPFAM" id="SSF46785">
    <property type="entry name" value="Winged helix' DNA-binding domain"/>
    <property type="match status" value="1"/>
</dbReference>
<dbReference type="PROSITE" id="PS50995">
    <property type="entry name" value="HTH_MARR_2"/>
    <property type="match status" value="1"/>
</dbReference>
<reference evidence="3" key="1">
    <citation type="journal article" date="2019" name="Int. J. Syst. Evol. Microbiol.">
        <title>The Global Catalogue of Microorganisms (GCM) 10K type strain sequencing project: providing services to taxonomists for standard genome sequencing and annotation.</title>
        <authorList>
            <consortium name="The Broad Institute Genomics Platform"/>
            <consortium name="The Broad Institute Genome Sequencing Center for Infectious Disease"/>
            <person name="Wu L."/>
            <person name="Ma J."/>
        </authorList>
    </citation>
    <scope>NUCLEOTIDE SEQUENCE [LARGE SCALE GENOMIC DNA]</scope>
    <source>
        <strain evidence="3">JCM 17925</strain>
    </source>
</reference>
<dbReference type="InterPro" id="IPR036390">
    <property type="entry name" value="WH_DNA-bd_sf"/>
</dbReference>
<comment type="caution">
    <text evidence="2">The sequence shown here is derived from an EMBL/GenBank/DDBJ whole genome shotgun (WGS) entry which is preliminary data.</text>
</comment>
<gene>
    <name evidence="2" type="ORF">GCM10023187_16530</name>
</gene>
<sequence length="151" mass="17167">MSVNEAQQRVQQLVSFNLAQVNHKLFRHTNRELAKLPTPVLMEQLPILFMLYLFGDECKSQQEIANALDKDKSGILRSIRTLEKNKYVRVVQDADDRRKNSVCLTEAGKAVCELAIDTAQSLDKEITEHLTAEETESLLRILNKINTAISN</sequence>
<dbReference type="Gene3D" id="1.10.10.10">
    <property type="entry name" value="Winged helix-like DNA-binding domain superfamily/Winged helix DNA-binding domain"/>
    <property type="match status" value="1"/>
</dbReference>
<dbReference type="InterPro" id="IPR039422">
    <property type="entry name" value="MarR/SlyA-like"/>
</dbReference>
<dbReference type="RefSeq" id="WP_345265836.1">
    <property type="nucleotide sequence ID" value="NZ_BAABHB010000002.1"/>
</dbReference>
<dbReference type="SMART" id="SM00347">
    <property type="entry name" value="HTH_MARR"/>
    <property type="match status" value="1"/>
</dbReference>
<organism evidence="2 3">
    <name type="scientific">Nibrella viscosa</name>
    <dbReference type="NCBI Taxonomy" id="1084524"/>
    <lineage>
        <taxon>Bacteria</taxon>
        <taxon>Pseudomonadati</taxon>
        <taxon>Bacteroidota</taxon>
        <taxon>Cytophagia</taxon>
        <taxon>Cytophagales</taxon>
        <taxon>Spirosomataceae</taxon>
        <taxon>Nibrella</taxon>
    </lineage>
</organism>
<dbReference type="Pfam" id="PF12802">
    <property type="entry name" value="MarR_2"/>
    <property type="match status" value="1"/>
</dbReference>
<feature type="domain" description="HTH marR-type" evidence="1">
    <location>
        <begin position="11"/>
        <end position="147"/>
    </location>
</feature>
<dbReference type="PRINTS" id="PR00598">
    <property type="entry name" value="HTHMARR"/>
</dbReference>
<evidence type="ECO:0000313" key="3">
    <source>
        <dbReference type="Proteomes" id="UP001500936"/>
    </source>
</evidence>
<dbReference type="InterPro" id="IPR000835">
    <property type="entry name" value="HTH_MarR-typ"/>
</dbReference>
<dbReference type="Proteomes" id="UP001500936">
    <property type="component" value="Unassembled WGS sequence"/>
</dbReference>
<dbReference type="PANTHER" id="PTHR33164">
    <property type="entry name" value="TRANSCRIPTIONAL REGULATOR, MARR FAMILY"/>
    <property type="match status" value="1"/>
</dbReference>
<name>A0ABP8K9B9_9BACT</name>
<proteinExistence type="predicted"/>
<keyword evidence="3" id="KW-1185">Reference proteome</keyword>
<dbReference type="InterPro" id="IPR036388">
    <property type="entry name" value="WH-like_DNA-bd_sf"/>
</dbReference>
<dbReference type="PANTHER" id="PTHR33164:SF43">
    <property type="entry name" value="HTH-TYPE TRANSCRIPTIONAL REPRESSOR YETL"/>
    <property type="match status" value="1"/>
</dbReference>
<evidence type="ECO:0000313" key="2">
    <source>
        <dbReference type="EMBL" id="GAA4401893.1"/>
    </source>
</evidence>
<evidence type="ECO:0000259" key="1">
    <source>
        <dbReference type="PROSITE" id="PS50995"/>
    </source>
</evidence>
<accession>A0ABP8K9B9</accession>
<protein>
    <recommendedName>
        <fullName evidence="1">HTH marR-type domain-containing protein</fullName>
    </recommendedName>
</protein>
<dbReference type="EMBL" id="BAABHB010000002">
    <property type="protein sequence ID" value="GAA4401893.1"/>
    <property type="molecule type" value="Genomic_DNA"/>
</dbReference>